<dbReference type="Proteomes" id="UP000660745">
    <property type="component" value="Unassembled WGS sequence"/>
</dbReference>
<dbReference type="AlphaFoldDB" id="A0A918A661"/>
<evidence type="ECO:0000313" key="3">
    <source>
        <dbReference type="Proteomes" id="UP000660745"/>
    </source>
</evidence>
<evidence type="ECO:0000313" key="2">
    <source>
        <dbReference type="EMBL" id="GGP07514.1"/>
    </source>
</evidence>
<dbReference type="RefSeq" id="WP_189139723.1">
    <property type="nucleotide sequence ID" value="NZ_BMNK01000005.1"/>
</dbReference>
<accession>A0A918A661</accession>
<keyword evidence="1" id="KW-0812">Transmembrane</keyword>
<gene>
    <name evidence="2" type="ORF">GCM10012278_35590</name>
</gene>
<evidence type="ECO:0008006" key="4">
    <source>
        <dbReference type="Google" id="ProtNLM"/>
    </source>
</evidence>
<proteinExistence type="predicted"/>
<feature type="transmembrane region" description="Helical" evidence="1">
    <location>
        <begin position="30"/>
        <end position="52"/>
    </location>
</feature>
<keyword evidence="1" id="KW-0472">Membrane</keyword>
<feature type="transmembrane region" description="Helical" evidence="1">
    <location>
        <begin position="6"/>
        <end position="23"/>
    </location>
</feature>
<sequence>MLTIIVTAAISGLVVGGLGRLLLPGRQDIGWVTTIVVGLVASALATGIAYVFGLHTNALLAIALQVTLAVIGVGLVASRKSKSQA</sequence>
<comment type="caution">
    <text evidence="2">The sequence shown here is derived from an EMBL/GenBank/DDBJ whole genome shotgun (WGS) entry which is preliminary data.</text>
</comment>
<organism evidence="2 3">
    <name type="scientific">Nonomuraea glycinis</name>
    <dbReference type="NCBI Taxonomy" id="2047744"/>
    <lineage>
        <taxon>Bacteria</taxon>
        <taxon>Bacillati</taxon>
        <taxon>Actinomycetota</taxon>
        <taxon>Actinomycetes</taxon>
        <taxon>Streptosporangiales</taxon>
        <taxon>Streptosporangiaceae</taxon>
        <taxon>Nonomuraea</taxon>
    </lineage>
</organism>
<feature type="transmembrane region" description="Helical" evidence="1">
    <location>
        <begin position="58"/>
        <end position="77"/>
    </location>
</feature>
<dbReference type="EMBL" id="BMNK01000005">
    <property type="protein sequence ID" value="GGP07514.1"/>
    <property type="molecule type" value="Genomic_DNA"/>
</dbReference>
<name>A0A918A661_9ACTN</name>
<keyword evidence="3" id="KW-1185">Reference proteome</keyword>
<reference evidence="2" key="1">
    <citation type="journal article" date="2014" name="Int. J. Syst. Evol. Microbiol.">
        <title>Complete genome sequence of Corynebacterium casei LMG S-19264T (=DSM 44701T), isolated from a smear-ripened cheese.</title>
        <authorList>
            <consortium name="US DOE Joint Genome Institute (JGI-PGF)"/>
            <person name="Walter F."/>
            <person name="Albersmeier A."/>
            <person name="Kalinowski J."/>
            <person name="Ruckert C."/>
        </authorList>
    </citation>
    <scope>NUCLEOTIDE SEQUENCE</scope>
    <source>
        <strain evidence="2">CGMCC 4.7430</strain>
    </source>
</reference>
<protein>
    <recommendedName>
        <fullName evidence="4">GlsB/YeaQ/YmgE family stress response membrane protein</fullName>
    </recommendedName>
</protein>
<reference evidence="2" key="2">
    <citation type="submission" date="2020-09" db="EMBL/GenBank/DDBJ databases">
        <authorList>
            <person name="Sun Q."/>
            <person name="Zhou Y."/>
        </authorList>
    </citation>
    <scope>NUCLEOTIDE SEQUENCE</scope>
    <source>
        <strain evidence="2">CGMCC 4.7430</strain>
    </source>
</reference>
<evidence type="ECO:0000256" key="1">
    <source>
        <dbReference type="SAM" id="Phobius"/>
    </source>
</evidence>
<keyword evidence="1" id="KW-1133">Transmembrane helix</keyword>